<dbReference type="InterPro" id="IPR043063">
    <property type="entry name" value="Agglutinin-like_N_N2"/>
</dbReference>
<evidence type="ECO:0000256" key="12">
    <source>
        <dbReference type="ARBA" id="ARBA00023288"/>
    </source>
</evidence>
<evidence type="ECO:0000256" key="13">
    <source>
        <dbReference type="SAM" id="MobiDB-lite"/>
    </source>
</evidence>
<keyword evidence="5" id="KW-0336">GPI-anchor</keyword>
<evidence type="ECO:0000256" key="6">
    <source>
        <dbReference type="ARBA" id="ARBA00022729"/>
    </source>
</evidence>
<feature type="region of interest" description="Disordered" evidence="13">
    <location>
        <begin position="1675"/>
        <end position="1697"/>
    </location>
</feature>
<accession>A0A0H5C4R6</accession>
<evidence type="ECO:0000313" key="17">
    <source>
        <dbReference type="Proteomes" id="UP000038830"/>
    </source>
</evidence>
<dbReference type="Gene3D" id="2.60.40.1280">
    <property type="match status" value="1"/>
</dbReference>
<dbReference type="InterPro" id="IPR008966">
    <property type="entry name" value="Adhesion_dom_sf"/>
</dbReference>
<evidence type="ECO:0000256" key="7">
    <source>
        <dbReference type="ARBA" id="ARBA00022737"/>
    </source>
</evidence>
<evidence type="ECO:0000256" key="2">
    <source>
        <dbReference type="ARBA" id="ARBA00004589"/>
    </source>
</evidence>
<dbReference type="EMBL" id="CDQK01000003">
    <property type="protein sequence ID" value="CEP22752.1"/>
    <property type="molecule type" value="Genomic_DNA"/>
</dbReference>
<evidence type="ECO:0000256" key="3">
    <source>
        <dbReference type="ARBA" id="ARBA00022512"/>
    </source>
</evidence>
<proteinExistence type="predicted"/>
<evidence type="ECO:0000313" key="16">
    <source>
        <dbReference type="EMBL" id="CEP22752.1"/>
    </source>
</evidence>
<feature type="signal peptide" evidence="14">
    <location>
        <begin position="1"/>
        <end position="20"/>
    </location>
</feature>
<name>A0A0H5C4R6_CYBJN</name>
<keyword evidence="6 14" id="KW-0732">Signal</keyword>
<keyword evidence="8" id="KW-0130">Cell adhesion</keyword>
<dbReference type="Pfam" id="PF11766">
    <property type="entry name" value="Candida_ALS_N"/>
    <property type="match status" value="1"/>
</dbReference>
<keyword evidence="12" id="KW-0449">Lipoprotein</keyword>
<evidence type="ECO:0000256" key="14">
    <source>
        <dbReference type="SAM" id="SignalP"/>
    </source>
</evidence>
<evidence type="ECO:0000256" key="5">
    <source>
        <dbReference type="ARBA" id="ARBA00022622"/>
    </source>
</evidence>
<dbReference type="SMART" id="SM01056">
    <property type="entry name" value="Candida_ALS_N"/>
    <property type="match status" value="1"/>
</dbReference>
<reference evidence="17" key="1">
    <citation type="journal article" date="2015" name="J. Biotechnol.">
        <title>The structure of the Cyberlindnera jadinii genome and its relation to Candida utilis analyzed by the occurrence of single nucleotide polymorphisms.</title>
        <authorList>
            <person name="Rupp O."/>
            <person name="Brinkrolf K."/>
            <person name="Buerth C."/>
            <person name="Kunigo M."/>
            <person name="Schneider J."/>
            <person name="Jaenicke S."/>
            <person name="Goesmann A."/>
            <person name="Puehler A."/>
            <person name="Jaeger K.-E."/>
            <person name="Ernst J.F."/>
        </authorList>
    </citation>
    <scope>NUCLEOTIDE SEQUENCE [LARGE SCALE GENOMIC DNA]</scope>
    <source>
        <strain evidence="17">ATCC 18201 / CBS 1600 / BCRC 20928 / JCM 3617 / NBRC 0987 / NRRL Y-1542</strain>
    </source>
</reference>
<keyword evidence="3" id="KW-0134">Cell wall</keyword>
<organism evidence="16 17">
    <name type="scientific">Cyberlindnera jadinii (strain ATCC 18201 / CBS 1600 / BCRC 20928 / JCM 3617 / NBRC 0987 / NRRL Y-1542)</name>
    <name type="common">Torula yeast</name>
    <name type="synonym">Candida utilis</name>
    <dbReference type="NCBI Taxonomy" id="983966"/>
    <lineage>
        <taxon>Eukaryota</taxon>
        <taxon>Fungi</taxon>
        <taxon>Dikarya</taxon>
        <taxon>Ascomycota</taxon>
        <taxon>Saccharomycotina</taxon>
        <taxon>Saccharomycetes</taxon>
        <taxon>Phaffomycetales</taxon>
        <taxon>Phaffomycetaceae</taxon>
        <taxon>Cyberlindnera</taxon>
    </lineage>
</organism>
<gene>
    <name evidence="16" type="primary">ALS4</name>
    <name evidence="16" type="ORF">BN1211_3177</name>
</gene>
<feature type="domain" description="Agglutinin-like protein N-terminal" evidence="15">
    <location>
        <begin position="53"/>
        <end position="302"/>
    </location>
</feature>
<dbReference type="Proteomes" id="UP000038830">
    <property type="component" value="Unassembled WGS sequence"/>
</dbReference>
<dbReference type="Gene3D" id="2.60.40.2430">
    <property type="entry name" value="Agglutinin-like protein, N-terminal domain, N2 subdomain"/>
    <property type="match status" value="1"/>
</dbReference>
<dbReference type="GO" id="GO:0007155">
    <property type="term" value="P:cell adhesion"/>
    <property type="evidence" value="ECO:0007669"/>
    <property type="project" value="UniProtKB-KW"/>
</dbReference>
<dbReference type="GO" id="GO:0098552">
    <property type="term" value="C:side of membrane"/>
    <property type="evidence" value="ECO:0007669"/>
    <property type="project" value="UniProtKB-KW"/>
</dbReference>
<dbReference type="PANTHER" id="PTHR33793:SF2">
    <property type="entry name" value="AGGLUTININ-LIKE PROTEIN 6"/>
    <property type="match status" value="1"/>
</dbReference>
<dbReference type="InterPro" id="IPR024672">
    <property type="entry name" value="Agglutinin-like_N"/>
</dbReference>
<dbReference type="SUPFAM" id="SSF49401">
    <property type="entry name" value="Bacterial adhesins"/>
    <property type="match status" value="1"/>
</dbReference>
<evidence type="ECO:0000256" key="4">
    <source>
        <dbReference type="ARBA" id="ARBA00022525"/>
    </source>
</evidence>
<keyword evidence="7" id="KW-0677">Repeat</keyword>
<evidence type="ECO:0000256" key="9">
    <source>
        <dbReference type="ARBA" id="ARBA00023136"/>
    </source>
</evidence>
<dbReference type="PANTHER" id="PTHR33793">
    <property type="entry name" value="ALPHA-AGGLUTININ"/>
    <property type="match status" value="1"/>
</dbReference>
<feature type="chain" id="PRO_5005216503" evidence="14">
    <location>
        <begin position="21"/>
        <end position="1981"/>
    </location>
</feature>
<evidence type="ECO:0000256" key="8">
    <source>
        <dbReference type="ARBA" id="ARBA00022889"/>
    </source>
</evidence>
<evidence type="ECO:0000256" key="10">
    <source>
        <dbReference type="ARBA" id="ARBA00023157"/>
    </source>
</evidence>
<comment type="subcellular location">
    <subcellularLocation>
        <location evidence="2">Membrane</location>
        <topology evidence="2">Lipid-anchor</topology>
        <topology evidence="2">GPI-anchor</topology>
    </subcellularLocation>
    <subcellularLocation>
        <location evidence="1">Secreted</location>
        <location evidence="1">Cell wall</location>
    </subcellularLocation>
</comment>
<keyword evidence="4" id="KW-0964">Secreted</keyword>
<evidence type="ECO:0000256" key="11">
    <source>
        <dbReference type="ARBA" id="ARBA00023180"/>
    </source>
</evidence>
<keyword evidence="11" id="KW-0325">Glycoprotein</keyword>
<feature type="region of interest" description="Disordered" evidence="13">
    <location>
        <begin position="669"/>
        <end position="689"/>
    </location>
</feature>
<keyword evidence="10" id="KW-1015">Disulfide bond</keyword>
<evidence type="ECO:0000259" key="15">
    <source>
        <dbReference type="SMART" id="SM01056"/>
    </source>
</evidence>
<dbReference type="InterPro" id="IPR033504">
    <property type="entry name" value="ALS"/>
</dbReference>
<evidence type="ECO:0000256" key="1">
    <source>
        <dbReference type="ARBA" id="ARBA00004191"/>
    </source>
</evidence>
<sequence length="1981" mass="208082">MLLSISNLIFLFIFGTISLAKEVDNVFTSLDSIRLSSSSSGLIPFSFYDVQVSWNIDADVVATGDTFSLRMPYVYQVRIYNSGIQSSYFDITRNGETVASCEVDNASGRSLQTTITCTVTADISSYTSLSGVVNFTVAFDNGGRFETMEAATHWVEGWNIVTFNDDLVNEVYFEAVSTSSSQILSRHAMRGDTFYYYASPENICGRYSIMSGHFTMFIEKNGYTIDLYETQAATSNEMNPFGMPASYNTLAGANTYLLRENEVRVDFGQIPRGSRFWMSTFSVNHFNDYNDYNVRYYYEVKCSNGRRPYENRSIKYSALAANAGGDGEAVARPVTITSTNSWPGCSTITRYTTGTDSTVSEIVRVPQSSCATSISSTKMAVLSPATSSPVVSNFAAPTSVGRVSSSGFSHTDVVTTSSDIAEATTISTSASTWASTFTDGRGSALTYEVKSSAESISSPSLESIIVESTPVSFEANVAANTDSIEFSDVYPYSSESTLEELSMLISDVEGTTTLAAAGITVNTTPGSSVDGSEFNSGSMESDHIAAGTVTISSQATYIPSLAFSEPFDVSSSIEPFEVSTASSFKASINEWTRESSPVSGEVPTQVTSETLSTSRVISVTNSTMKTTTIVSSAVLSDSSGPGALQPSLSLEKPSVSAVGVADLYTSLGNSSVEGEAPQSQVSDHSQQSALTSHISSTPLLIISPVVSDAASPQIDVRSSEPPVVYTGTSITSGYSASATLSSISSITGTSADADIILPEATLQSLTLSSFQDLYTSHLKLNSSATNPSPASSTNSYFNISGKSESVNSITERETSSLPQIKSDSTIYSYLTSLLPGSSSPSPSISSFVVTSSRTENSSNEQLLGQYMSEIVETDESTGVFSSSASVISDLTAVIPSSEVFPNETTFSEVISSSAIPLLSGVSFAAARESSTPDEATVLESHDYSSVTSDEPYMTSSTVSSQEFSSVSNISSISSVSVTSQDQISLSGHHTVSTALPPEPRYFATATLSSISGTYSSIEMLVLDLSTTESSEPSLYPTSSSIFGSPLWLNVSSTVSNNFLDTTSESRTTTFSEAIVTSESIISLTGASTLDLSVPSDVHSLLSESTTSTTDLSSTLTSSEYSNTLWNTFAVPTSVESTIVDSETSHLVSSGSGSSDTIGLESSLNSKHQALTLSSENENSTSSTLHSEFNETTFYEPTVSEPTSFQVNQNTSGVSVYSTSYSSSIISGESVPVSSESLPVPYNNSSTLSSIIETTDLFAVRNLVYSSTVVRSETSSSSEGVIGVTSTLTSTTVDETSGLEALAVFETTLVEVSSMSSTEMQTLTMPTDKTVSALSFDIPSVSFSENSLLSVEIPSSSQFLEELNSLSQSQSKSFTSTNETMSYSSSSVTDEYTLAPGRTLVTTSHISNSDIRPVSFDVPDISAESYQTPVFSSDLSSVSTTDPVTISSVVDIVTATSLAGESVESMQNSTSSVETGIRGFSLSITSAGIETKSSDPSIRPEVESTPSGISEIWRESSAISSKSEFESSVPSLRFLNSGTLLDPRSRTTLGGDVSIGLLSVVMTGVVSTSDDKTTVLGTPAKTRSIRSTISTAVTGGLSTSEVTYSPVSTLFSVGTNDSSTIESNVAVPETISKVISFERIAANSTYMSSESIDFSGSSYVETNTNSEVETFTLSAGGTLTSTGTTSGIPSTSGSSMSTDVTIRLTSSGSLNIIETPSSRFVSTESLSYFSDNAVSSFLNSNSSFIPTQTGLISTTIPTESYLVSSPGRNGTSSESTSIQKEAITSSETNYGTVITPKITHISLASTATPSGDLIDTSDYNSEGTHSPYITTVVNGTSSIIIPVASAYTDPGVSTSSSNSDISLSNGDTDDSVDNIGINSANDFTLSLIAEGETSTSIIPAIPTGGTSIYFAAYSNTGSTATTTLSSLQTAVTTDSYNTPSSSLPFALGTDIPLISVSTNAGSRAQATLGGIITMILVHLFVI</sequence>
<dbReference type="InterPro" id="IPR011252">
    <property type="entry name" value="Fibrogen-bd_dom1"/>
</dbReference>
<keyword evidence="9" id="KW-0472">Membrane</keyword>
<protein>
    <submittedName>
        <fullName evidence="16">ALS4 protein</fullName>
    </submittedName>
</protein>